<sequence length="259" mass="29099">MKSTKLVLVFLLTSFYSFANVAVVNGLTHVFSGVSGDVISGEVILINYSSSQQRVIFELQEAIYSCTEERTFTTLGKHTFSSSSWVTNNVNEHILEPKEEYVLKFSIEIPPDTKLKGSFWSVLMVSVDSPIKEEVVHENIGIGSKIQYAVGLITNVNSLDEVNIDFKDVDSLEEDNRNLQVKIENKGVFAEATALSLEVYNENGDMVKEYKSKRLLVFPNLCRDYILNLSDLPKGIYDCVLLAESRETFIGTNMQLNID</sequence>
<organism evidence="1">
    <name type="scientific">marine sediment metagenome</name>
    <dbReference type="NCBI Taxonomy" id="412755"/>
    <lineage>
        <taxon>unclassified sequences</taxon>
        <taxon>metagenomes</taxon>
        <taxon>ecological metagenomes</taxon>
    </lineage>
</organism>
<dbReference type="AlphaFoldDB" id="A0A0F9VPP8"/>
<comment type="caution">
    <text evidence="1">The sequence shown here is derived from an EMBL/GenBank/DDBJ whole genome shotgun (WGS) entry which is preliminary data.</text>
</comment>
<name>A0A0F9VPP8_9ZZZZ</name>
<evidence type="ECO:0000313" key="1">
    <source>
        <dbReference type="EMBL" id="KKO06030.1"/>
    </source>
</evidence>
<dbReference type="EMBL" id="LAZR01000017">
    <property type="protein sequence ID" value="KKO06030.1"/>
    <property type="molecule type" value="Genomic_DNA"/>
</dbReference>
<proteinExistence type="predicted"/>
<accession>A0A0F9VPP8</accession>
<protein>
    <submittedName>
        <fullName evidence="1">Uncharacterized protein</fullName>
    </submittedName>
</protein>
<gene>
    <name evidence="1" type="ORF">LCGC14_0070420</name>
</gene>
<reference evidence="1" key="1">
    <citation type="journal article" date="2015" name="Nature">
        <title>Complex archaea that bridge the gap between prokaryotes and eukaryotes.</title>
        <authorList>
            <person name="Spang A."/>
            <person name="Saw J.H."/>
            <person name="Jorgensen S.L."/>
            <person name="Zaremba-Niedzwiedzka K."/>
            <person name="Martijn J."/>
            <person name="Lind A.E."/>
            <person name="van Eijk R."/>
            <person name="Schleper C."/>
            <person name="Guy L."/>
            <person name="Ettema T.J."/>
        </authorList>
    </citation>
    <scope>NUCLEOTIDE SEQUENCE</scope>
</reference>